<dbReference type="Proteomes" id="UP000036987">
    <property type="component" value="Unassembled WGS sequence"/>
</dbReference>
<dbReference type="GO" id="GO:0009537">
    <property type="term" value="C:proplastid"/>
    <property type="evidence" value="ECO:0000318"/>
    <property type="project" value="GO_Central"/>
</dbReference>
<reference evidence="2" key="1">
    <citation type="journal article" date="2016" name="Nature">
        <title>The genome of the seagrass Zostera marina reveals angiosperm adaptation to the sea.</title>
        <authorList>
            <person name="Olsen J.L."/>
            <person name="Rouze P."/>
            <person name="Verhelst B."/>
            <person name="Lin Y.-C."/>
            <person name="Bayer T."/>
            <person name="Collen J."/>
            <person name="Dattolo E."/>
            <person name="De Paoli E."/>
            <person name="Dittami S."/>
            <person name="Maumus F."/>
            <person name="Michel G."/>
            <person name="Kersting A."/>
            <person name="Lauritano C."/>
            <person name="Lohaus R."/>
            <person name="Toepel M."/>
            <person name="Tonon T."/>
            <person name="Vanneste K."/>
            <person name="Amirebrahimi M."/>
            <person name="Brakel J."/>
            <person name="Bostroem C."/>
            <person name="Chovatia M."/>
            <person name="Grimwood J."/>
            <person name="Jenkins J.W."/>
            <person name="Jueterbock A."/>
            <person name="Mraz A."/>
            <person name="Stam W.T."/>
            <person name="Tice H."/>
            <person name="Bornberg-Bauer E."/>
            <person name="Green P.J."/>
            <person name="Pearson G.A."/>
            <person name="Procaccini G."/>
            <person name="Duarte C.M."/>
            <person name="Schmutz J."/>
            <person name="Reusch T.B.H."/>
            <person name="Van de Peer Y."/>
        </authorList>
    </citation>
    <scope>NUCLEOTIDE SEQUENCE [LARGE SCALE GENOMIC DNA]</scope>
    <source>
        <strain evidence="2">cv. Finnish</strain>
    </source>
</reference>
<dbReference type="STRING" id="29655.A0A0K9PRS3"/>
<comment type="caution">
    <text evidence="1">The sequence shown here is derived from an EMBL/GenBank/DDBJ whole genome shotgun (WGS) entry which is preliminary data.</text>
</comment>
<dbReference type="OMA" id="NMHDGFN"/>
<dbReference type="InterPro" id="IPR034563">
    <property type="entry name" value="PALE_CRESS"/>
</dbReference>
<dbReference type="PANTHER" id="PTHR37219">
    <property type="entry name" value="PROTEIN PALE CRESS, CHLOROPLASTIC"/>
    <property type="match status" value="1"/>
</dbReference>
<organism evidence="1 2">
    <name type="scientific">Zostera marina</name>
    <name type="common">Eelgrass</name>
    <dbReference type="NCBI Taxonomy" id="29655"/>
    <lineage>
        <taxon>Eukaryota</taxon>
        <taxon>Viridiplantae</taxon>
        <taxon>Streptophyta</taxon>
        <taxon>Embryophyta</taxon>
        <taxon>Tracheophyta</taxon>
        <taxon>Spermatophyta</taxon>
        <taxon>Magnoliopsida</taxon>
        <taxon>Liliopsida</taxon>
        <taxon>Zosteraceae</taxon>
        <taxon>Zostera</taxon>
    </lineage>
</organism>
<dbReference type="GO" id="GO:0009501">
    <property type="term" value="C:amyloplast"/>
    <property type="evidence" value="ECO:0000318"/>
    <property type="project" value="GO_Central"/>
</dbReference>
<dbReference type="AlphaFoldDB" id="A0A0K9PRS3"/>
<sequence length="316" mass="36566">MGSCVLPLSPCLLQRPNTLPFSARIPISKLALISHFKSKNLTATFAVGKEANPKQEEGHPEEFYSEEWQAKQREKSKQWQAYRQKEEEEEKRKMEEYRQIGTRLKGYPEEETRKARILVSSFIQSAEEVEEKIEEAGEKGELTELVLMVVLNRLDVARRDDEKDVIRSLDLLYRRIETEILKKESSPSMRLLNELLNLHDGFDDDGWAKKCRKLMAKTFPREDPLSILVPPGFDVDDKQQGRVKLPDGSEDDIMLRVDFIREVDELLQEVKAGQSDAKSSQVLDPESVAMQLKHQEKQRTIFQVEALLELAINLQW</sequence>
<gene>
    <name evidence="1" type="ORF">ZOSMA_18G00360</name>
</gene>
<accession>A0A0K9PRS3</accession>
<dbReference type="OrthoDB" id="1933879at2759"/>
<dbReference type="GO" id="GO:0009658">
    <property type="term" value="P:chloroplast organization"/>
    <property type="evidence" value="ECO:0000318"/>
    <property type="project" value="GO_Central"/>
</dbReference>
<evidence type="ECO:0000313" key="1">
    <source>
        <dbReference type="EMBL" id="KMZ70945.1"/>
    </source>
</evidence>
<keyword evidence="2" id="KW-1185">Reference proteome</keyword>
<protein>
    <submittedName>
        <fullName evidence="1">Pac</fullName>
    </submittedName>
</protein>
<dbReference type="GO" id="GO:0071482">
    <property type="term" value="P:cellular response to light stimulus"/>
    <property type="evidence" value="ECO:0000318"/>
    <property type="project" value="GO_Central"/>
</dbReference>
<name>A0A0K9PRS3_ZOSMR</name>
<evidence type="ECO:0000313" key="2">
    <source>
        <dbReference type="Proteomes" id="UP000036987"/>
    </source>
</evidence>
<dbReference type="EMBL" id="LFYR01000692">
    <property type="protein sequence ID" value="KMZ70945.1"/>
    <property type="molecule type" value="Genomic_DNA"/>
</dbReference>
<dbReference type="GO" id="GO:0009513">
    <property type="term" value="C:etioplast"/>
    <property type="evidence" value="ECO:0000318"/>
    <property type="project" value="GO_Central"/>
</dbReference>
<proteinExistence type="predicted"/>
<dbReference type="GO" id="GO:0009509">
    <property type="term" value="C:chromoplast"/>
    <property type="evidence" value="ECO:0000318"/>
    <property type="project" value="GO_Central"/>
</dbReference>
<dbReference type="PANTHER" id="PTHR37219:SF1">
    <property type="entry name" value="PROTEIN PALE CRESS, CHLOROPLASTIC"/>
    <property type="match status" value="1"/>
</dbReference>
<dbReference type="GO" id="GO:0009507">
    <property type="term" value="C:chloroplast"/>
    <property type="evidence" value="ECO:0000318"/>
    <property type="project" value="GO_Central"/>
</dbReference>
<dbReference type="GO" id="GO:0009965">
    <property type="term" value="P:leaf morphogenesis"/>
    <property type="evidence" value="ECO:0000318"/>
    <property type="project" value="GO_Central"/>
</dbReference>
<dbReference type="GO" id="GO:0010239">
    <property type="term" value="P:chloroplast mRNA processing"/>
    <property type="evidence" value="ECO:0007669"/>
    <property type="project" value="InterPro"/>
</dbReference>